<proteinExistence type="predicted"/>
<evidence type="ECO:0000313" key="2">
    <source>
        <dbReference type="Proteomes" id="UP000218811"/>
    </source>
</evidence>
<name>A0A2H3JTQ7_WOLCO</name>
<sequence>LAYRGIREIRIGSYTRRARTADNMIRAIDNIEVFFGEIPAESHIWRGLRYQDIRREIRYFLWMALHDGYMVGRTGTDPATRKSCKAGASAVSAGSPDTRPHTVRCAALGPVGEEERTVAQAVFGCRPQLCQSPFPDNGWET</sequence>
<feature type="non-terminal residue" evidence="1">
    <location>
        <position position="1"/>
    </location>
</feature>
<dbReference type="AlphaFoldDB" id="A0A2H3JTQ7"/>
<evidence type="ECO:0000313" key="1">
    <source>
        <dbReference type="EMBL" id="PCH44945.1"/>
    </source>
</evidence>
<dbReference type="EMBL" id="KB468168">
    <property type="protein sequence ID" value="PCH44945.1"/>
    <property type="molecule type" value="Genomic_DNA"/>
</dbReference>
<dbReference type="STRING" id="742152.A0A2H3JTQ7"/>
<gene>
    <name evidence="1" type="ORF">WOLCODRAFT_77786</name>
</gene>
<organism evidence="1 2">
    <name type="scientific">Wolfiporia cocos (strain MD-104)</name>
    <name type="common">Brown rot fungus</name>
    <dbReference type="NCBI Taxonomy" id="742152"/>
    <lineage>
        <taxon>Eukaryota</taxon>
        <taxon>Fungi</taxon>
        <taxon>Dikarya</taxon>
        <taxon>Basidiomycota</taxon>
        <taxon>Agaricomycotina</taxon>
        <taxon>Agaricomycetes</taxon>
        <taxon>Polyporales</taxon>
        <taxon>Phaeolaceae</taxon>
        <taxon>Wolfiporia</taxon>
    </lineage>
</organism>
<accession>A0A2H3JTQ7</accession>
<dbReference type="Proteomes" id="UP000218811">
    <property type="component" value="Unassembled WGS sequence"/>
</dbReference>
<dbReference type="OrthoDB" id="2752996at2759"/>
<protein>
    <submittedName>
        <fullName evidence="1">Uncharacterized protein</fullName>
    </submittedName>
</protein>
<keyword evidence="2" id="KW-1185">Reference proteome</keyword>
<reference evidence="1 2" key="1">
    <citation type="journal article" date="2012" name="Science">
        <title>The Paleozoic origin of enzymatic lignin decomposition reconstructed from 31 fungal genomes.</title>
        <authorList>
            <person name="Floudas D."/>
            <person name="Binder M."/>
            <person name="Riley R."/>
            <person name="Barry K."/>
            <person name="Blanchette R.A."/>
            <person name="Henrissat B."/>
            <person name="Martinez A.T."/>
            <person name="Otillar R."/>
            <person name="Spatafora J.W."/>
            <person name="Yadav J.S."/>
            <person name="Aerts A."/>
            <person name="Benoit I."/>
            <person name="Boyd A."/>
            <person name="Carlson A."/>
            <person name="Copeland A."/>
            <person name="Coutinho P.M."/>
            <person name="de Vries R.P."/>
            <person name="Ferreira P."/>
            <person name="Findley K."/>
            <person name="Foster B."/>
            <person name="Gaskell J."/>
            <person name="Glotzer D."/>
            <person name="Gorecki P."/>
            <person name="Heitman J."/>
            <person name="Hesse C."/>
            <person name="Hori C."/>
            <person name="Igarashi K."/>
            <person name="Jurgens J.A."/>
            <person name="Kallen N."/>
            <person name="Kersten P."/>
            <person name="Kohler A."/>
            <person name="Kuees U."/>
            <person name="Kumar T.K.A."/>
            <person name="Kuo A."/>
            <person name="LaButti K."/>
            <person name="Larrondo L.F."/>
            <person name="Lindquist E."/>
            <person name="Ling A."/>
            <person name="Lombard V."/>
            <person name="Lucas S."/>
            <person name="Lundell T."/>
            <person name="Martin R."/>
            <person name="McLaughlin D.J."/>
            <person name="Morgenstern I."/>
            <person name="Morin E."/>
            <person name="Murat C."/>
            <person name="Nagy L.G."/>
            <person name="Nolan M."/>
            <person name="Ohm R.A."/>
            <person name="Patyshakuliyeva A."/>
            <person name="Rokas A."/>
            <person name="Ruiz-Duenas F.J."/>
            <person name="Sabat G."/>
            <person name="Salamov A."/>
            <person name="Samejima M."/>
            <person name="Schmutz J."/>
            <person name="Slot J.C."/>
            <person name="St John F."/>
            <person name="Stenlid J."/>
            <person name="Sun H."/>
            <person name="Sun S."/>
            <person name="Syed K."/>
            <person name="Tsang A."/>
            <person name="Wiebenga A."/>
            <person name="Young D."/>
            <person name="Pisabarro A."/>
            <person name="Eastwood D.C."/>
            <person name="Martin F."/>
            <person name="Cullen D."/>
            <person name="Grigoriev I.V."/>
            <person name="Hibbett D.S."/>
        </authorList>
    </citation>
    <scope>NUCLEOTIDE SEQUENCE [LARGE SCALE GENOMIC DNA]</scope>
    <source>
        <strain evidence="1 2">MD-104</strain>
    </source>
</reference>